<dbReference type="AlphaFoldDB" id="A0A0R2DN09"/>
<dbReference type="STRING" id="1423806.FD15_GL002098"/>
<evidence type="ECO:0000313" key="1">
    <source>
        <dbReference type="EMBL" id="KRN05536.1"/>
    </source>
</evidence>
<dbReference type="Proteomes" id="UP000050961">
    <property type="component" value="Unassembled WGS sequence"/>
</dbReference>
<comment type="caution">
    <text evidence="1">The sequence shown here is derived from an EMBL/GenBank/DDBJ whole genome shotgun (WGS) entry which is preliminary data.</text>
</comment>
<reference evidence="1 2" key="1">
    <citation type="journal article" date="2015" name="Genome Announc.">
        <title>Expanding the biotechnology potential of lactobacilli through comparative genomics of 213 strains and associated genera.</title>
        <authorList>
            <person name="Sun Z."/>
            <person name="Harris H.M."/>
            <person name="McCann A."/>
            <person name="Guo C."/>
            <person name="Argimon S."/>
            <person name="Zhang W."/>
            <person name="Yang X."/>
            <person name="Jeffery I.B."/>
            <person name="Cooney J.C."/>
            <person name="Kagawa T.F."/>
            <person name="Liu W."/>
            <person name="Song Y."/>
            <person name="Salvetti E."/>
            <person name="Wrobel A."/>
            <person name="Rasinkangas P."/>
            <person name="Parkhill J."/>
            <person name="Rea M.C."/>
            <person name="O'Sullivan O."/>
            <person name="Ritari J."/>
            <person name="Douillard F.P."/>
            <person name="Paul Ross R."/>
            <person name="Yang R."/>
            <person name="Briner A.E."/>
            <person name="Felis G.E."/>
            <person name="de Vos W.M."/>
            <person name="Barrangou R."/>
            <person name="Klaenhammer T.R."/>
            <person name="Caufield P.W."/>
            <person name="Cui Y."/>
            <person name="Zhang H."/>
            <person name="O'Toole P.W."/>
        </authorList>
    </citation>
    <scope>NUCLEOTIDE SEQUENCE [LARGE SCALE GENOMIC DNA]</scope>
    <source>
        <strain evidence="1 2">DSM 21376</strain>
    </source>
</reference>
<proteinExistence type="predicted"/>
<protein>
    <submittedName>
        <fullName evidence="1">Uncharacterized protein</fullName>
    </submittedName>
</protein>
<organism evidence="1 2">
    <name type="scientific">Liquorilactobacillus sucicola DSM 21376 = JCM 15457</name>
    <dbReference type="NCBI Taxonomy" id="1423806"/>
    <lineage>
        <taxon>Bacteria</taxon>
        <taxon>Bacillati</taxon>
        <taxon>Bacillota</taxon>
        <taxon>Bacilli</taxon>
        <taxon>Lactobacillales</taxon>
        <taxon>Lactobacillaceae</taxon>
        <taxon>Liquorilactobacillus</taxon>
    </lineage>
</organism>
<evidence type="ECO:0000313" key="2">
    <source>
        <dbReference type="Proteomes" id="UP000050961"/>
    </source>
</evidence>
<keyword evidence="2" id="KW-1185">Reference proteome</keyword>
<dbReference type="PATRIC" id="fig|1423806.3.peg.2138"/>
<name>A0A0R2DN09_9LACO</name>
<sequence>MLIKQMNLNIFQKQLFYLKRCIILKANKMHGWSFDNLEGQWASKRTPLGQP</sequence>
<gene>
    <name evidence="1" type="ORF">FD15_GL002098</name>
</gene>
<accession>A0A0R2DN09</accession>
<dbReference type="EMBL" id="AYZF01000017">
    <property type="protein sequence ID" value="KRN05536.1"/>
    <property type="molecule type" value="Genomic_DNA"/>
</dbReference>